<feature type="compositionally biased region" description="Polar residues" evidence="1">
    <location>
        <begin position="937"/>
        <end position="949"/>
    </location>
</feature>
<feature type="domain" description="AMP-activated protein kinase glycogen-binding" evidence="2">
    <location>
        <begin position="357"/>
        <end position="435"/>
    </location>
</feature>
<feature type="compositionally biased region" description="Low complexity" evidence="1">
    <location>
        <begin position="1083"/>
        <end position="1093"/>
    </location>
</feature>
<dbReference type="InterPro" id="IPR032640">
    <property type="entry name" value="AMPK1_CBM"/>
</dbReference>
<dbReference type="Pfam" id="PF16561">
    <property type="entry name" value="AMPK1_CBM"/>
    <property type="match status" value="1"/>
</dbReference>
<dbReference type="InterPro" id="IPR013783">
    <property type="entry name" value="Ig-like_fold"/>
</dbReference>
<feature type="compositionally biased region" description="Low complexity" evidence="1">
    <location>
        <begin position="574"/>
        <end position="589"/>
    </location>
</feature>
<feature type="compositionally biased region" description="Basic residues" evidence="1">
    <location>
        <begin position="1315"/>
        <end position="1326"/>
    </location>
</feature>
<keyword evidence="4" id="KW-1185">Reference proteome</keyword>
<dbReference type="OrthoDB" id="354858at2759"/>
<feature type="compositionally biased region" description="Polar residues" evidence="1">
    <location>
        <begin position="753"/>
        <end position="766"/>
    </location>
</feature>
<dbReference type="CDD" id="cd02859">
    <property type="entry name" value="E_set_AMPKbeta_like_N"/>
    <property type="match status" value="1"/>
</dbReference>
<dbReference type="PROSITE" id="PS50096">
    <property type="entry name" value="IQ"/>
    <property type="match status" value="2"/>
</dbReference>
<feature type="compositionally biased region" description="Low complexity" evidence="1">
    <location>
        <begin position="473"/>
        <end position="533"/>
    </location>
</feature>
<dbReference type="InterPro" id="IPR014756">
    <property type="entry name" value="Ig_E-set"/>
</dbReference>
<feature type="compositionally biased region" description="Gly residues" evidence="1">
    <location>
        <begin position="191"/>
        <end position="201"/>
    </location>
</feature>
<feature type="compositionally biased region" description="Low complexity" evidence="1">
    <location>
        <begin position="104"/>
        <end position="113"/>
    </location>
</feature>
<feature type="compositionally biased region" description="Low complexity" evidence="1">
    <location>
        <begin position="685"/>
        <end position="702"/>
    </location>
</feature>
<feature type="region of interest" description="Disordered" evidence="1">
    <location>
        <begin position="90"/>
        <end position="208"/>
    </location>
</feature>
<name>A0A0G4GS03_VITBC</name>
<dbReference type="Gene3D" id="2.60.40.10">
    <property type="entry name" value="Immunoglobulins"/>
    <property type="match status" value="1"/>
</dbReference>
<feature type="compositionally biased region" description="Polar residues" evidence="1">
    <location>
        <begin position="543"/>
        <end position="555"/>
    </location>
</feature>
<dbReference type="SMART" id="SM00015">
    <property type="entry name" value="IQ"/>
    <property type="match status" value="3"/>
</dbReference>
<evidence type="ECO:0000259" key="2">
    <source>
        <dbReference type="Pfam" id="PF16561"/>
    </source>
</evidence>
<dbReference type="PANTHER" id="PTHR47661:SF4">
    <property type="entry name" value="OS08G0162600 PROTEIN"/>
    <property type="match status" value="1"/>
</dbReference>
<feature type="compositionally biased region" description="Pro residues" evidence="1">
    <location>
        <begin position="590"/>
        <end position="612"/>
    </location>
</feature>
<dbReference type="EMBL" id="CDMY01000781">
    <property type="protein sequence ID" value="CEM33392.1"/>
    <property type="molecule type" value="Genomic_DNA"/>
</dbReference>
<dbReference type="STRING" id="1169540.A0A0G4GS03"/>
<dbReference type="PANTHER" id="PTHR47661">
    <property type="entry name" value="PHOSPHOGLUCAN PHOSPHATASE LSF1, CHLOROPLASTIC"/>
    <property type="match status" value="1"/>
</dbReference>
<accession>A0A0G4GS03</accession>
<proteinExistence type="predicted"/>
<feature type="region of interest" description="Disordered" evidence="1">
    <location>
        <begin position="446"/>
        <end position="848"/>
    </location>
</feature>
<feature type="compositionally biased region" description="Low complexity" evidence="1">
    <location>
        <begin position="629"/>
        <end position="648"/>
    </location>
</feature>
<feature type="compositionally biased region" description="Low complexity" evidence="1">
    <location>
        <begin position="964"/>
        <end position="977"/>
    </location>
</feature>
<dbReference type="VEuPathDB" id="CryptoDB:Vbra_18537"/>
<dbReference type="Gene3D" id="1.20.5.190">
    <property type="match status" value="1"/>
</dbReference>
<feature type="compositionally biased region" description="Gly residues" evidence="1">
    <location>
        <begin position="1301"/>
        <end position="1312"/>
    </location>
</feature>
<feature type="region of interest" description="Disordered" evidence="1">
    <location>
        <begin position="1197"/>
        <end position="1326"/>
    </location>
</feature>
<feature type="compositionally biased region" description="Low complexity" evidence="1">
    <location>
        <begin position="993"/>
        <end position="1004"/>
    </location>
</feature>
<evidence type="ECO:0000313" key="3">
    <source>
        <dbReference type="EMBL" id="CEM33392.1"/>
    </source>
</evidence>
<feature type="compositionally biased region" description="Low complexity" evidence="1">
    <location>
        <begin position="1131"/>
        <end position="1154"/>
    </location>
</feature>
<gene>
    <name evidence="3" type="ORF">Vbra_18537</name>
</gene>
<organism evidence="3 4">
    <name type="scientific">Vitrella brassicaformis (strain CCMP3155)</name>
    <dbReference type="NCBI Taxonomy" id="1169540"/>
    <lineage>
        <taxon>Eukaryota</taxon>
        <taxon>Sar</taxon>
        <taxon>Alveolata</taxon>
        <taxon>Colpodellida</taxon>
        <taxon>Vitrellaceae</taxon>
        <taxon>Vitrella</taxon>
    </lineage>
</organism>
<feature type="compositionally biased region" description="Low complexity" evidence="1">
    <location>
        <begin position="827"/>
        <end position="848"/>
    </location>
</feature>
<dbReference type="InterPro" id="IPR000048">
    <property type="entry name" value="IQ_motif_EF-hand-BS"/>
</dbReference>
<feature type="compositionally biased region" description="Pro residues" evidence="1">
    <location>
        <begin position="770"/>
        <end position="780"/>
    </location>
</feature>
<evidence type="ECO:0000313" key="4">
    <source>
        <dbReference type="Proteomes" id="UP000041254"/>
    </source>
</evidence>
<feature type="compositionally biased region" description="Low complexity" evidence="1">
    <location>
        <begin position="1018"/>
        <end position="1032"/>
    </location>
</feature>
<dbReference type="InParanoid" id="A0A0G4GS03"/>
<dbReference type="Proteomes" id="UP000041254">
    <property type="component" value="Unassembled WGS sequence"/>
</dbReference>
<dbReference type="Pfam" id="PF00612">
    <property type="entry name" value="IQ"/>
    <property type="match status" value="1"/>
</dbReference>
<feature type="compositionally biased region" description="Low complexity" evidence="1">
    <location>
        <begin position="738"/>
        <end position="750"/>
    </location>
</feature>
<feature type="region of interest" description="Disordered" evidence="1">
    <location>
        <begin position="861"/>
        <end position="1179"/>
    </location>
</feature>
<protein>
    <recommendedName>
        <fullName evidence="2">AMP-activated protein kinase glycogen-binding domain-containing protein</fullName>
    </recommendedName>
</protein>
<reference evidence="3 4" key="1">
    <citation type="submission" date="2014-11" db="EMBL/GenBank/DDBJ databases">
        <authorList>
            <person name="Zhu J."/>
            <person name="Qi W."/>
            <person name="Song R."/>
        </authorList>
    </citation>
    <scope>NUCLEOTIDE SEQUENCE [LARGE SCALE GENOMIC DNA]</scope>
</reference>
<feature type="compositionally biased region" description="Basic and acidic residues" evidence="1">
    <location>
        <begin position="615"/>
        <end position="626"/>
    </location>
</feature>
<feature type="compositionally biased region" description="Basic and acidic residues" evidence="1">
    <location>
        <begin position="168"/>
        <end position="178"/>
    </location>
</feature>
<feature type="compositionally biased region" description="Polar residues" evidence="1">
    <location>
        <begin position="1054"/>
        <end position="1063"/>
    </location>
</feature>
<dbReference type="SUPFAM" id="SSF81296">
    <property type="entry name" value="E set domains"/>
    <property type="match status" value="1"/>
</dbReference>
<evidence type="ECO:0000256" key="1">
    <source>
        <dbReference type="SAM" id="MobiDB-lite"/>
    </source>
</evidence>
<sequence length="1326" mass="138566">MAAVAVQYSQARLQESPSFGSSYIRVEVGSTVTPTTAFRLEVSPENAPVIVEGLRHFFRIYIRCWAQWDKISPIEEQLFNGTLGFHTLSNGRSPSSASPPHRGTPTPTASTTTEVVNDRQIQSRPLGFSIFSRSPAADKPPPRRPTPEGSVSGGGEEAAGDEATASKAKRETPRDGKGGKGVGAQGAAAGVRGGGGGGGGEVVESPKTRWGAHKARGISLMRAALIDQAAITIQRFARGKRSRDLARYLRLLRIWEATMTPHALKIQSFFRGCKGRVRAGFLKSIKSYQALRFVKATLIQSHWRRVVAVQNLQLEYVIRGMLKVRRDAALEIERVYRGHCGRLVAKEEKTQIVFRWIWDGPGQSVELVGDFTDMPWQDRLRMRWCNIRSCYVRPWRRRTGRYEFKFLVNGQFVCDGSLPVERDEFGNVNNVIEIRTLTPKFVHRRAVTRDPASAEGQFRRNGTDDDQGGSSSGSGDSSGNANHQPSSTSGTHSQSSTGRPSATQGGQRTSSQTQPGATTRTQPPTATHTRPAASMESVPSAPSAPSDNRSASPMSTGDAGGGVERNPTVEERVTGTTPTQQQQPSGPSGVPSPAPEAVPSPPSMPSPPPGPRPSTIERSRSTEGHRRPSSGSIGSASEKSSSGRSSRSPSPPVWPPPEQMYAHGENEPRDPRFAPFVPLSDEGSRPSSRGSGGSRRSSTGSERNSDNGGDTPRGHRAGERTGLPPLPPVIPRLRERPAPGSSASSRRPPSMQDEPTPSEAPSQLTAIPTKSPPPHPPSAAPRPKVATAVPSSTTYSPNYPPNPTADTPVFTNSPSVAPPVSGQGQYGAPSSSVASSSASPTSAGSFGLARGLLGSAASLFSKRKDKADTTRPASGDNGNGNGNESSGSSNKSPQPLVPQASQPSGAGGLATQRLGGLGRVTSGASSTSEDSRPATVVSYTSPQARQPGTFPTPSPVFPRAQTTPSAQLPSSNAAAAPPAAPRRGMPIFTPVFPSTRPGGSTSSPLAAADTPQRRSLVQTIAQQQAAHQARQTQGGGEGGSGAHHPEGSVHPASPTLSWESSFGGTRVNMPHVPSPTSGPPPGDESGPSSPPSGAVRPTGPRMVRRGEMRSRSSTGASSDDLLAGDAGPLQSSRSSVPESSLSFTSTSDATTESTEVPTEEAFSERCHTEGDVNEGDVADDLSVKELDSVLDSALISAFASSPSRPGAAPKSGKPPRPSRPSAEEPPSSPPQSFGPRGTSPSYGVAAQGGDKGTSPRPSNTPLSEQSESESWQEIDSGMDSGREGAVPATRSGPAAASAAGAGVGVSAGPAGGHEGKRKGRKGRKKR</sequence>
<dbReference type="OMA" id="PNVRCEA"/>
<feature type="compositionally biased region" description="Pro residues" evidence="1">
    <location>
        <begin position="1072"/>
        <end position="1082"/>
    </location>
</feature>
<feature type="compositionally biased region" description="Pro residues" evidence="1">
    <location>
        <begin position="649"/>
        <end position="658"/>
    </location>
</feature>